<dbReference type="Proteomes" id="UP001152798">
    <property type="component" value="Chromosome 1"/>
</dbReference>
<dbReference type="AlphaFoldDB" id="A0A9P0E6X0"/>
<gene>
    <name evidence="1" type="ORF">NEZAVI_LOCUS2869</name>
</gene>
<dbReference type="OrthoDB" id="9981685at2759"/>
<accession>A0A9P0E6X0</accession>
<evidence type="ECO:0000313" key="2">
    <source>
        <dbReference type="Proteomes" id="UP001152798"/>
    </source>
</evidence>
<sequence length="116" mass="13798">MSRIVKSDLRMGAFRRMTGQRLITLLKKLEWIDAKSLFPYTWPLHLTRPLALIRLHRKIWLAMRKFLQLKKNHQNDHVYAHSSKEIQEVIVRVERGLHASSVIIWWEVCVDGSIKD</sequence>
<proteinExistence type="predicted"/>
<dbReference type="EMBL" id="OV725077">
    <property type="protein sequence ID" value="CAH1391955.1"/>
    <property type="molecule type" value="Genomic_DNA"/>
</dbReference>
<organism evidence="1 2">
    <name type="scientific">Nezara viridula</name>
    <name type="common">Southern green stink bug</name>
    <name type="synonym">Cimex viridulus</name>
    <dbReference type="NCBI Taxonomy" id="85310"/>
    <lineage>
        <taxon>Eukaryota</taxon>
        <taxon>Metazoa</taxon>
        <taxon>Ecdysozoa</taxon>
        <taxon>Arthropoda</taxon>
        <taxon>Hexapoda</taxon>
        <taxon>Insecta</taxon>
        <taxon>Pterygota</taxon>
        <taxon>Neoptera</taxon>
        <taxon>Paraneoptera</taxon>
        <taxon>Hemiptera</taxon>
        <taxon>Heteroptera</taxon>
        <taxon>Panheteroptera</taxon>
        <taxon>Pentatomomorpha</taxon>
        <taxon>Pentatomoidea</taxon>
        <taxon>Pentatomidae</taxon>
        <taxon>Pentatominae</taxon>
        <taxon>Nezara</taxon>
    </lineage>
</organism>
<evidence type="ECO:0000313" key="1">
    <source>
        <dbReference type="EMBL" id="CAH1391955.1"/>
    </source>
</evidence>
<reference evidence="1" key="1">
    <citation type="submission" date="2022-01" db="EMBL/GenBank/DDBJ databases">
        <authorList>
            <person name="King R."/>
        </authorList>
    </citation>
    <scope>NUCLEOTIDE SEQUENCE</scope>
</reference>
<name>A0A9P0E6X0_NEZVI</name>
<keyword evidence="2" id="KW-1185">Reference proteome</keyword>
<protein>
    <submittedName>
        <fullName evidence="1">Uncharacterized protein</fullName>
    </submittedName>
</protein>